<evidence type="ECO:0000313" key="2">
    <source>
        <dbReference type="EMBL" id="MBU7596536.1"/>
    </source>
</evidence>
<reference evidence="2" key="1">
    <citation type="submission" date="2021-06" db="EMBL/GenBank/DDBJ databases">
        <title>Sequencing of actinobacteria type strains.</title>
        <authorList>
            <person name="Nguyen G.-S."/>
            <person name="Wentzel A."/>
        </authorList>
    </citation>
    <scope>NUCLEOTIDE SEQUENCE</scope>
    <source>
        <strain evidence="2">P38-E01</strain>
    </source>
</reference>
<organism evidence="2 3">
    <name type="scientific">Streptomyces tardus</name>
    <dbReference type="NCBI Taxonomy" id="2780544"/>
    <lineage>
        <taxon>Bacteria</taxon>
        <taxon>Bacillati</taxon>
        <taxon>Actinomycetota</taxon>
        <taxon>Actinomycetes</taxon>
        <taxon>Kitasatosporales</taxon>
        <taxon>Streptomycetaceae</taxon>
        <taxon>Streptomyces</taxon>
    </lineage>
</organism>
<evidence type="ECO:0000313" key="3">
    <source>
        <dbReference type="Proteomes" id="UP000694501"/>
    </source>
</evidence>
<feature type="compositionally biased region" description="Low complexity" evidence="1">
    <location>
        <begin position="267"/>
        <end position="284"/>
    </location>
</feature>
<keyword evidence="3" id="KW-1185">Reference proteome</keyword>
<evidence type="ECO:0000256" key="1">
    <source>
        <dbReference type="SAM" id="MobiDB-lite"/>
    </source>
</evidence>
<comment type="caution">
    <text evidence="2">The sequence shown here is derived from an EMBL/GenBank/DDBJ whole genome shotgun (WGS) entry which is preliminary data.</text>
</comment>
<accession>A0A949JJY0</accession>
<dbReference type="AlphaFoldDB" id="A0A949JJY0"/>
<proteinExistence type="predicted"/>
<gene>
    <name evidence="2" type="ORF">JGS22_002500</name>
</gene>
<dbReference type="Proteomes" id="UP000694501">
    <property type="component" value="Unassembled WGS sequence"/>
</dbReference>
<evidence type="ECO:0008006" key="4">
    <source>
        <dbReference type="Google" id="ProtNLM"/>
    </source>
</evidence>
<protein>
    <recommendedName>
        <fullName evidence="4">Condensation protein</fullName>
    </recommendedName>
</protein>
<feature type="compositionally biased region" description="Basic residues" evidence="1">
    <location>
        <begin position="157"/>
        <end position="170"/>
    </location>
</feature>
<dbReference type="RefSeq" id="WP_216814811.1">
    <property type="nucleotide sequence ID" value="NZ_JAELVF020000001.1"/>
</dbReference>
<dbReference type="EMBL" id="JAELVF020000001">
    <property type="protein sequence ID" value="MBU7596536.1"/>
    <property type="molecule type" value="Genomic_DNA"/>
</dbReference>
<sequence>MTAQRIPFPVVDEISRHTRSASEPENVHVELHLPGRMDPKRLSKAVREALRRHPRVLVRQAPGRWWHRAYEWELTEEPDVDPVSWPGGSLEEARRRAIGSIPPLHLSPPVRIEAVEPNAAEGGGTVLVACVNHTALDGPAFLRVLATAAEPNCGSPGRRRRCSTHCRHPRAPGSDTSAPGALRRSRTPRPPPLRGRRGNAGREGAFRRGGPVGRHRPGCPEAWPVPPHRATAPERALAPRVPASPAQGRWAGSAAAAECAGGGGVTAGRPRVPAVRRAAPSPPG</sequence>
<name>A0A949JJY0_9ACTN</name>
<feature type="region of interest" description="Disordered" evidence="1">
    <location>
        <begin position="150"/>
        <end position="284"/>
    </location>
</feature>
<feature type="compositionally biased region" description="Low complexity" evidence="1">
    <location>
        <begin position="246"/>
        <end position="259"/>
    </location>
</feature>